<evidence type="ECO:0000313" key="4">
    <source>
        <dbReference type="Proteomes" id="UP001604336"/>
    </source>
</evidence>
<accession>A0ABD1R932</accession>
<feature type="compositionally biased region" description="Pro residues" evidence="1">
    <location>
        <begin position="650"/>
        <end position="660"/>
    </location>
</feature>
<proteinExistence type="predicted"/>
<dbReference type="SUPFAM" id="SSF81301">
    <property type="entry name" value="Nucleotidyltransferase"/>
    <property type="match status" value="1"/>
</dbReference>
<dbReference type="AlphaFoldDB" id="A0ABD1R932"/>
<dbReference type="Gene3D" id="1.10.1410.10">
    <property type="match status" value="1"/>
</dbReference>
<dbReference type="Proteomes" id="UP001604336">
    <property type="component" value="Unassembled WGS sequence"/>
</dbReference>
<evidence type="ECO:0000256" key="1">
    <source>
        <dbReference type="SAM" id="MobiDB-lite"/>
    </source>
</evidence>
<dbReference type="InterPro" id="IPR058921">
    <property type="entry name" value="PAP/OAS1-rel"/>
</dbReference>
<comment type="caution">
    <text evidence="3">The sequence shown here is derived from an EMBL/GenBank/DDBJ whole genome shotgun (WGS) entry which is preliminary data.</text>
</comment>
<dbReference type="PANTHER" id="PTHR45979:SF2">
    <property type="entry name" value="PAP_OAS1 SUBSTRATE-BINDING DOMAIN SUPERFAMILY"/>
    <property type="match status" value="1"/>
</dbReference>
<gene>
    <name evidence="3" type="ORF">Adt_29695</name>
</gene>
<evidence type="ECO:0000313" key="3">
    <source>
        <dbReference type="EMBL" id="KAL2484939.1"/>
    </source>
</evidence>
<organism evidence="3 4">
    <name type="scientific">Abeliophyllum distichum</name>
    <dbReference type="NCBI Taxonomy" id="126358"/>
    <lineage>
        <taxon>Eukaryota</taxon>
        <taxon>Viridiplantae</taxon>
        <taxon>Streptophyta</taxon>
        <taxon>Embryophyta</taxon>
        <taxon>Tracheophyta</taxon>
        <taxon>Spermatophyta</taxon>
        <taxon>Magnoliopsida</taxon>
        <taxon>eudicotyledons</taxon>
        <taxon>Gunneridae</taxon>
        <taxon>Pentapetalae</taxon>
        <taxon>asterids</taxon>
        <taxon>lamiids</taxon>
        <taxon>Lamiales</taxon>
        <taxon>Oleaceae</taxon>
        <taxon>Forsythieae</taxon>
        <taxon>Abeliophyllum</taxon>
    </lineage>
</organism>
<reference evidence="4" key="1">
    <citation type="submission" date="2024-07" db="EMBL/GenBank/DDBJ databases">
        <title>Two chromosome-level genome assemblies of Korean endemic species Abeliophyllum distichum and Forsythia ovata (Oleaceae).</title>
        <authorList>
            <person name="Jang H."/>
        </authorList>
    </citation>
    <scope>NUCLEOTIDE SEQUENCE [LARGE SCALE GENOMIC DNA]</scope>
</reference>
<keyword evidence="4" id="KW-1185">Reference proteome</keyword>
<protein>
    <submittedName>
        <fullName evidence="3">PAP/OAS1 substrate-binding domain superfamily</fullName>
    </submittedName>
</protein>
<dbReference type="InterPro" id="IPR043519">
    <property type="entry name" value="NT_sf"/>
</dbReference>
<evidence type="ECO:0000259" key="2">
    <source>
        <dbReference type="Pfam" id="PF26180"/>
    </source>
</evidence>
<name>A0ABD1R932_9LAMI</name>
<dbReference type="Pfam" id="PF26180">
    <property type="entry name" value="PAP-OAS1"/>
    <property type="match status" value="1"/>
</dbReference>
<dbReference type="SUPFAM" id="SSF81631">
    <property type="entry name" value="PAP/OAS1 substrate-binding domain"/>
    <property type="match status" value="1"/>
</dbReference>
<dbReference type="InterPro" id="IPR058920">
    <property type="entry name" value="PAP-OAS1-bd-rel"/>
</dbReference>
<feature type="domain" description="PAP/OAS1 substrate-binding-related" evidence="2">
    <location>
        <begin position="70"/>
        <end position="262"/>
    </location>
</feature>
<sequence>MRANLDDLKHVVEGEEENRAARFVVKDVQVINAEVKIVKCIVQNIVVDISFNQIGGLSTLCFLEKVDRLIGKDHLFKRSVILIKAWCYYESRILGAHHGLISTYALETMVLYIFHLFHSTLNGPLAVLYKFLDYFGKFDWENYCLSLNGPIPISSLPAIVAESPLDGGSDLLLSNDFLRSCADSFSVPSRCVDRNSRGFQKKHLNIVDPLKETNNLGRSVSKGNFYRIRSAFSYGARKLGGILLQREDHNLSELHIFFSSTIGRHGSGQPPDVQSPDPPSTCNGLTPAVPVSDIESCKVDKSIAEIQPAKSSGLRHHLLGDANDLATSDIDGLEISCDSPKVHTQIIQENDNLGHSEKNVHSEVFPGFDEQRVAIVGNLDKNQLDSARSPRNSEYLNSLSDLSGDYDSYFYYLQYGRWCYEHASGFPSLPMPPLPPPQYESKNSWNGTRHSSQFKQNVFSHRHPNGFIPSPATYAVKPLLVPAVAYGAEEMPKPHGTGNIFPKHSMMLTVCCLIILNLCITWDNDVIHGYHVTSMNQPQHGYRPSMNVRNRVTLRSPSNNGRNMIFVTNVDDTSSHEISQFQVPIEQSGVKCGACDSHQSFSPCADGHPNVNCLATQSEEIAGFGEVGRVPFGAFMLERSRQQRSVTSPPQTPNPVPPRTQGPNPTLSRDHDRVS</sequence>
<dbReference type="PANTHER" id="PTHR45979">
    <property type="entry name" value="PAP/OAS1 SUBSTRATE-BINDING DOMAIN SUPERFAMILY"/>
    <property type="match status" value="1"/>
</dbReference>
<dbReference type="EMBL" id="JBFOLK010000009">
    <property type="protein sequence ID" value="KAL2484939.1"/>
    <property type="molecule type" value="Genomic_DNA"/>
</dbReference>
<feature type="region of interest" description="Disordered" evidence="1">
    <location>
        <begin position="640"/>
        <end position="675"/>
    </location>
</feature>